<protein>
    <recommendedName>
        <fullName evidence="3">DUF7036 domain-containing protein</fullName>
    </recommendedName>
</protein>
<dbReference type="AlphaFoldDB" id="A0A1E5WA25"/>
<feature type="region of interest" description="Disordered" evidence="1">
    <location>
        <begin position="1"/>
        <end position="36"/>
    </location>
</feature>
<feature type="compositionally biased region" description="Basic residues" evidence="1">
    <location>
        <begin position="343"/>
        <end position="361"/>
    </location>
</feature>
<dbReference type="OrthoDB" id="687571at2759"/>
<evidence type="ECO:0000313" key="4">
    <source>
        <dbReference type="EMBL" id="OEL34253.1"/>
    </source>
</evidence>
<evidence type="ECO:0000256" key="2">
    <source>
        <dbReference type="SAM" id="Phobius"/>
    </source>
</evidence>
<evidence type="ECO:0000313" key="5">
    <source>
        <dbReference type="Proteomes" id="UP000095767"/>
    </source>
</evidence>
<feature type="region of interest" description="Disordered" evidence="1">
    <location>
        <begin position="324"/>
        <end position="398"/>
    </location>
</feature>
<keyword evidence="5" id="KW-1185">Reference proteome</keyword>
<dbReference type="PANTHER" id="PTHR33826:SF9">
    <property type="entry name" value="OS05G0373500 PROTEIN"/>
    <property type="match status" value="1"/>
</dbReference>
<dbReference type="Proteomes" id="UP000095767">
    <property type="component" value="Unassembled WGS sequence"/>
</dbReference>
<keyword evidence="2" id="KW-1133">Transmembrane helix</keyword>
<dbReference type="InterPro" id="IPR055464">
    <property type="entry name" value="DUF7036"/>
</dbReference>
<keyword evidence="2" id="KW-0472">Membrane</keyword>
<comment type="caution">
    <text evidence="4">The sequence shown here is derived from an EMBL/GenBank/DDBJ whole genome shotgun (WGS) entry which is preliminary data.</text>
</comment>
<evidence type="ECO:0000256" key="1">
    <source>
        <dbReference type="SAM" id="MobiDB-lite"/>
    </source>
</evidence>
<feature type="domain" description="DUF7036" evidence="3">
    <location>
        <begin position="92"/>
        <end position="183"/>
    </location>
</feature>
<gene>
    <name evidence="4" type="ORF">BAE44_0004729</name>
</gene>
<dbReference type="PANTHER" id="PTHR33826">
    <property type="entry name" value="F20B24.21"/>
    <property type="match status" value="1"/>
</dbReference>
<proteinExistence type="predicted"/>
<feature type="transmembrane region" description="Helical" evidence="2">
    <location>
        <begin position="137"/>
        <end position="158"/>
    </location>
</feature>
<dbReference type="EMBL" id="LWDX02015890">
    <property type="protein sequence ID" value="OEL34253.1"/>
    <property type="molecule type" value="Genomic_DNA"/>
</dbReference>
<feature type="transmembrane region" description="Helical" evidence="2">
    <location>
        <begin position="513"/>
        <end position="534"/>
    </location>
</feature>
<feature type="compositionally biased region" description="Gly residues" evidence="1">
    <location>
        <begin position="19"/>
        <end position="31"/>
    </location>
</feature>
<feature type="transmembrane region" description="Helical" evidence="2">
    <location>
        <begin position="48"/>
        <end position="66"/>
    </location>
</feature>
<organism evidence="4 5">
    <name type="scientific">Dichanthelium oligosanthes</name>
    <dbReference type="NCBI Taxonomy" id="888268"/>
    <lineage>
        <taxon>Eukaryota</taxon>
        <taxon>Viridiplantae</taxon>
        <taxon>Streptophyta</taxon>
        <taxon>Embryophyta</taxon>
        <taxon>Tracheophyta</taxon>
        <taxon>Spermatophyta</taxon>
        <taxon>Magnoliopsida</taxon>
        <taxon>Liliopsida</taxon>
        <taxon>Poales</taxon>
        <taxon>Poaceae</taxon>
        <taxon>PACMAD clade</taxon>
        <taxon>Panicoideae</taxon>
        <taxon>Panicodae</taxon>
        <taxon>Paniceae</taxon>
        <taxon>Dichantheliinae</taxon>
        <taxon>Dichanthelium</taxon>
    </lineage>
</organism>
<feature type="compositionally biased region" description="Basic and acidic residues" evidence="1">
    <location>
        <begin position="1"/>
        <end position="13"/>
    </location>
</feature>
<sequence length="535" mass="57639">MGKEGGGQQRREQPTPAEGGPGGSGGGGGGREGGRCSSGCRGAVRSQCVAALLLGAAVALSALFLLPPFARRGGGAAAPDPGGMFAADIVASFMLQKTVSELSGSTSKLEFDIYEEIGIPNSTVAINFLQPLGASNWTYVIFSIVPYPIFSTMSSTWLSILRSSFMSLVIEESTLHLTESLFGSSSNFEMFKFPGGITIIPPQAVFLPQKPYASFNFTLNFPTYEVQEKTNELKEQMKSGLRLNPYENLYIKLTNSKGSTVAPPTIVQASIILEVGNHQPSPPRMKQLAQTIANSSSGNLGLNHTVFGRVKQITLSSYLRHSLHSGGGTDAPSLAPMPYQDHPHHHHHHHHHHEQHHHHHNSHEEKKHFAPSPASVHSPVQQPKYRSPSPSCPYGYRNNPENKAPVALAAGPVASNYHYASPATIPRAVPAPSISPSPFIHHSPNNHRRHNSAPIPSPALAKPHSHVAPFIHGHHPARMPAVAPAPHSCESLLPWSLFAFPQLPGAIVLKQYLFIKIMGAIIFKAFSSGVGGYFY</sequence>
<dbReference type="Pfam" id="PF23041">
    <property type="entry name" value="DUF7036"/>
    <property type="match status" value="2"/>
</dbReference>
<evidence type="ECO:0000259" key="3">
    <source>
        <dbReference type="Pfam" id="PF23041"/>
    </source>
</evidence>
<dbReference type="STRING" id="888268.A0A1E5WA25"/>
<reference evidence="4 5" key="1">
    <citation type="submission" date="2016-09" db="EMBL/GenBank/DDBJ databases">
        <title>The draft genome of Dichanthelium oligosanthes: A C3 panicoid grass species.</title>
        <authorList>
            <person name="Studer A.J."/>
            <person name="Schnable J.C."/>
            <person name="Brutnell T.P."/>
        </authorList>
    </citation>
    <scope>NUCLEOTIDE SEQUENCE [LARGE SCALE GENOMIC DNA]</scope>
    <source>
        <strain evidence="5">cv. Kellogg 1175</strain>
        <tissue evidence="4">Leaf</tissue>
    </source>
</reference>
<feature type="domain" description="DUF7036" evidence="3">
    <location>
        <begin position="216"/>
        <end position="308"/>
    </location>
</feature>
<keyword evidence="2" id="KW-0812">Transmembrane</keyword>
<accession>A0A1E5WA25</accession>
<name>A0A1E5WA25_9POAL</name>